<comment type="caution">
    <text evidence="2">The sequence shown here is derived from an EMBL/GenBank/DDBJ whole genome shotgun (WGS) entry which is preliminary data.</text>
</comment>
<name>A0A0M2UVD3_9BACT</name>
<dbReference type="Gene3D" id="3.10.620.30">
    <property type="match status" value="1"/>
</dbReference>
<dbReference type="Proteomes" id="UP000034954">
    <property type="component" value="Unassembled WGS sequence"/>
</dbReference>
<dbReference type="PANTHER" id="PTHR38339">
    <property type="entry name" value="TRANSGLUTAMINASE DOMAIN PROTEIN"/>
    <property type="match status" value="1"/>
</dbReference>
<sequence length="481" mass="53716">MNGHNPVRVLNPDGADLLFRLVRVAKLKGKIMNWQKTVPAVLVVCILFSGCTILHKETRDTSALLSHAVTRDIQAGIETHIEEQNRLGGGHFILSFRGKELKLKLVRVHTEYLATLETGVHFACVDLACADGTVYDVDFFLSGDPGEMIVTETTVHKVNGKPLYVWKQRSDKTWHRVALDKATPELLGVITGRDEFEFVYRAFLPEINDSAALWLPLPSSDGFQTISVKAIDVPARYKILLEPEYGNRVLFMKLGPEHSGQAVTMRFQVQRLEKGVYDAGTFDEKKYLQPESLMPDEQMFRDLADSIVDGKTGDLVRARALYDYVIDNVRYARFGSGWGQGDAIYACNARSGNCSDFHAFFIALCRSIGIPARFAIGAAIPSERNEGGIDGYHCWAEFYTEGRWWPVDISEANKCSSLASYFFCHHPANRIELSRGRDLKPDPRPVSGPINFLVYPVLEIGGKPAQAKVVFAFSRNPAGRP</sequence>
<keyword evidence="3" id="KW-1185">Reference proteome</keyword>
<protein>
    <submittedName>
        <fullName evidence="2">Transglutaminase-like superfamily protein</fullName>
    </submittedName>
</protein>
<dbReference type="PANTHER" id="PTHR38339:SF1">
    <property type="entry name" value="TRANSGLUTAMINASE-LIKE DOMAIN-CONTAINING PROTEIN"/>
    <property type="match status" value="1"/>
</dbReference>
<evidence type="ECO:0000259" key="1">
    <source>
        <dbReference type="SMART" id="SM00460"/>
    </source>
</evidence>
<dbReference type="EMBL" id="LAQJ01000136">
    <property type="protein sequence ID" value="KKO20018.1"/>
    <property type="molecule type" value="Genomic_DNA"/>
</dbReference>
<dbReference type="AlphaFoldDB" id="A0A0M2UVD3"/>
<accession>A0A0M2UVD3</accession>
<gene>
    <name evidence="2" type="ORF">BROFUL_01290</name>
</gene>
<dbReference type="InterPro" id="IPR038765">
    <property type="entry name" value="Papain-like_cys_pep_sf"/>
</dbReference>
<proteinExistence type="predicted"/>
<evidence type="ECO:0000313" key="3">
    <source>
        <dbReference type="Proteomes" id="UP000034954"/>
    </source>
</evidence>
<dbReference type="Pfam" id="PF01841">
    <property type="entry name" value="Transglut_core"/>
    <property type="match status" value="1"/>
</dbReference>
<dbReference type="InterPro" id="IPR002931">
    <property type="entry name" value="Transglutaminase-like"/>
</dbReference>
<feature type="domain" description="Transglutaminase-like" evidence="1">
    <location>
        <begin position="346"/>
        <end position="411"/>
    </location>
</feature>
<dbReference type="SUPFAM" id="SSF54001">
    <property type="entry name" value="Cysteine proteinases"/>
    <property type="match status" value="1"/>
</dbReference>
<organism evidence="2 3">
    <name type="scientific">Candidatus Brocadia fulgida</name>
    <dbReference type="NCBI Taxonomy" id="380242"/>
    <lineage>
        <taxon>Bacteria</taxon>
        <taxon>Pseudomonadati</taxon>
        <taxon>Planctomycetota</taxon>
        <taxon>Candidatus Brocadiia</taxon>
        <taxon>Candidatus Brocadiales</taxon>
        <taxon>Candidatus Brocadiaceae</taxon>
        <taxon>Candidatus Brocadia</taxon>
    </lineage>
</organism>
<reference evidence="2 3" key="1">
    <citation type="journal article" date="2013" name="BMC Microbiol.">
        <title>Identification of the type II cytochrome c maturation pathway in anammox bacteria by comparative genomics.</title>
        <authorList>
            <person name="Ferousi C."/>
            <person name="Speth D.R."/>
            <person name="Reimann J."/>
            <person name="Op den Camp H.J."/>
            <person name="Allen J.W."/>
            <person name="Keltjens J.T."/>
            <person name="Jetten M.S."/>
        </authorList>
    </citation>
    <scope>NUCLEOTIDE SEQUENCE [LARGE SCALE GENOMIC DNA]</scope>
    <source>
        <strain evidence="2">RU1</strain>
    </source>
</reference>
<evidence type="ECO:0000313" key="2">
    <source>
        <dbReference type="EMBL" id="KKO20018.1"/>
    </source>
</evidence>
<dbReference type="SMART" id="SM00460">
    <property type="entry name" value="TGc"/>
    <property type="match status" value="1"/>
</dbReference>
<dbReference type="PATRIC" id="fig|380242.3.peg.1593"/>